<dbReference type="Pfam" id="PF03004">
    <property type="entry name" value="Transposase_24"/>
    <property type="match status" value="1"/>
</dbReference>
<organism evidence="1 2">
    <name type="scientific">Salvia divinorum</name>
    <name type="common">Maria pastora</name>
    <name type="synonym">Diviner's sage</name>
    <dbReference type="NCBI Taxonomy" id="28513"/>
    <lineage>
        <taxon>Eukaryota</taxon>
        <taxon>Viridiplantae</taxon>
        <taxon>Streptophyta</taxon>
        <taxon>Embryophyta</taxon>
        <taxon>Tracheophyta</taxon>
        <taxon>Spermatophyta</taxon>
        <taxon>Magnoliopsida</taxon>
        <taxon>eudicotyledons</taxon>
        <taxon>Gunneridae</taxon>
        <taxon>Pentapetalae</taxon>
        <taxon>asterids</taxon>
        <taxon>lamiids</taxon>
        <taxon>Lamiales</taxon>
        <taxon>Lamiaceae</taxon>
        <taxon>Nepetoideae</taxon>
        <taxon>Mentheae</taxon>
        <taxon>Salviinae</taxon>
        <taxon>Salvia</taxon>
        <taxon>Salvia subgen. Calosphace</taxon>
    </lineage>
</organism>
<sequence>MICYIPEHHPISVEDIQSIHRGTDGSTLVKRRSFNSKYVWNLRNGDRIVTKCNEYDQQDNKGGRVLGGWLGKIGSEIGKRARAHQIAPHTIGSQSFARKKYKFRNKYKRDPTPLEWYSITQKHKEEGFVNQVSEQLMGESNCHDGRENWELR</sequence>
<name>A0ABD1GYD5_SALDI</name>
<accession>A0ABD1GYD5</accession>
<evidence type="ECO:0000313" key="2">
    <source>
        <dbReference type="Proteomes" id="UP001567538"/>
    </source>
</evidence>
<comment type="caution">
    <text evidence="1">The sequence shown here is derived from an EMBL/GenBank/DDBJ whole genome shotgun (WGS) entry which is preliminary data.</text>
</comment>
<dbReference type="EMBL" id="JBEAFC010000007">
    <property type="protein sequence ID" value="KAL1549181.1"/>
    <property type="molecule type" value="Genomic_DNA"/>
</dbReference>
<keyword evidence="2" id="KW-1185">Reference proteome</keyword>
<dbReference type="Proteomes" id="UP001567538">
    <property type="component" value="Unassembled WGS sequence"/>
</dbReference>
<reference evidence="1 2" key="1">
    <citation type="submission" date="2024-06" db="EMBL/GenBank/DDBJ databases">
        <title>A chromosome level genome sequence of Diviner's sage (Salvia divinorum).</title>
        <authorList>
            <person name="Ford S.A."/>
            <person name="Ro D.-K."/>
            <person name="Ness R.W."/>
            <person name="Phillips M.A."/>
        </authorList>
    </citation>
    <scope>NUCLEOTIDE SEQUENCE [LARGE SCALE GENOMIC DNA]</scope>
    <source>
        <strain evidence="1">SAF-2024a</strain>
        <tissue evidence="1">Leaf</tissue>
    </source>
</reference>
<gene>
    <name evidence="1" type="ORF">AAHA92_17314</name>
</gene>
<evidence type="ECO:0000313" key="1">
    <source>
        <dbReference type="EMBL" id="KAL1549181.1"/>
    </source>
</evidence>
<proteinExistence type="predicted"/>
<dbReference type="InterPro" id="IPR004252">
    <property type="entry name" value="Probable_transposase_24"/>
</dbReference>
<protein>
    <submittedName>
        <fullName evidence="1">Uncharacterized protein</fullName>
    </submittedName>
</protein>
<dbReference type="AlphaFoldDB" id="A0ABD1GYD5"/>